<organism evidence="12 13">
    <name type="scientific">Rhynchospora tenuis</name>
    <dbReference type="NCBI Taxonomy" id="198213"/>
    <lineage>
        <taxon>Eukaryota</taxon>
        <taxon>Viridiplantae</taxon>
        <taxon>Streptophyta</taxon>
        <taxon>Embryophyta</taxon>
        <taxon>Tracheophyta</taxon>
        <taxon>Spermatophyta</taxon>
        <taxon>Magnoliopsida</taxon>
        <taxon>Liliopsida</taxon>
        <taxon>Poales</taxon>
        <taxon>Cyperaceae</taxon>
        <taxon>Cyperoideae</taxon>
        <taxon>Rhynchosporeae</taxon>
        <taxon>Rhynchospora</taxon>
    </lineage>
</organism>
<protein>
    <recommendedName>
        <fullName evidence="14">Cytochrome P450</fullName>
    </recommendedName>
</protein>
<dbReference type="AlphaFoldDB" id="A0AAD5ZJ28"/>
<evidence type="ECO:0000313" key="12">
    <source>
        <dbReference type="EMBL" id="KAJ3698775.1"/>
    </source>
</evidence>
<dbReference type="SUPFAM" id="SSF48264">
    <property type="entry name" value="Cytochrome P450"/>
    <property type="match status" value="1"/>
</dbReference>
<keyword evidence="4" id="KW-0812">Transmembrane</keyword>
<keyword evidence="7 11" id="KW-0560">Oxidoreductase</keyword>
<dbReference type="InterPro" id="IPR017972">
    <property type="entry name" value="Cyt_P450_CS"/>
</dbReference>
<keyword evidence="9" id="KW-0472">Membrane</keyword>
<dbReference type="PANTHER" id="PTHR47947:SF62">
    <property type="entry name" value="CYTOCHROME P450, FAMILY 81, SUBFAMILY D, POLYPEPTIDE 5"/>
    <property type="match status" value="1"/>
</dbReference>
<keyword evidence="11" id="KW-0503">Monooxygenase</keyword>
<dbReference type="InterPro" id="IPR002401">
    <property type="entry name" value="Cyt_P450_E_grp-I"/>
</dbReference>
<dbReference type="InterPro" id="IPR001128">
    <property type="entry name" value="Cyt_P450"/>
</dbReference>
<evidence type="ECO:0008006" key="14">
    <source>
        <dbReference type="Google" id="ProtNLM"/>
    </source>
</evidence>
<proteinExistence type="inferred from homology"/>
<comment type="cofactor">
    <cofactor evidence="10">
        <name>heme</name>
        <dbReference type="ChEBI" id="CHEBI:30413"/>
    </cofactor>
</comment>
<evidence type="ECO:0000256" key="2">
    <source>
        <dbReference type="ARBA" id="ARBA00010617"/>
    </source>
</evidence>
<reference evidence="12 13" key="1">
    <citation type="journal article" date="2022" name="Cell">
        <title>Repeat-based holocentromeres influence genome architecture and karyotype evolution.</title>
        <authorList>
            <person name="Hofstatter P.G."/>
            <person name="Thangavel G."/>
            <person name="Lux T."/>
            <person name="Neumann P."/>
            <person name="Vondrak T."/>
            <person name="Novak P."/>
            <person name="Zhang M."/>
            <person name="Costa L."/>
            <person name="Castellani M."/>
            <person name="Scott A."/>
            <person name="Toegelov H."/>
            <person name="Fuchs J."/>
            <person name="Mata-Sucre Y."/>
            <person name="Dias Y."/>
            <person name="Vanzela A.L.L."/>
            <person name="Huettel B."/>
            <person name="Almeida C.C.S."/>
            <person name="Simkova H."/>
            <person name="Souza G."/>
            <person name="Pedrosa-Harand A."/>
            <person name="Macas J."/>
            <person name="Mayer K.F.X."/>
            <person name="Houben A."/>
            <person name="Marques A."/>
        </authorList>
    </citation>
    <scope>NUCLEOTIDE SEQUENCE [LARGE SCALE GENOMIC DNA]</scope>
    <source>
        <strain evidence="12">RhyTen1mFocal</strain>
    </source>
</reference>
<dbReference type="EMBL" id="JAMRDG010000001">
    <property type="protein sequence ID" value="KAJ3698775.1"/>
    <property type="molecule type" value="Genomic_DNA"/>
</dbReference>
<evidence type="ECO:0000256" key="5">
    <source>
        <dbReference type="ARBA" id="ARBA00022723"/>
    </source>
</evidence>
<evidence type="ECO:0000256" key="10">
    <source>
        <dbReference type="PIRSR" id="PIRSR602401-1"/>
    </source>
</evidence>
<keyword evidence="8 10" id="KW-0408">Iron</keyword>
<evidence type="ECO:0000256" key="6">
    <source>
        <dbReference type="ARBA" id="ARBA00022989"/>
    </source>
</evidence>
<name>A0AAD5ZJ28_9POAL</name>
<dbReference type="PRINTS" id="PR00385">
    <property type="entry name" value="P450"/>
</dbReference>
<dbReference type="PRINTS" id="PR00463">
    <property type="entry name" value="EP450I"/>
</dbReference>
<dbReference type="InterPro" id="IPR050651">
    <property type="entry name" value="Plant_Cytochrome_P450_Monoox"/>
</dbReference>
<keyword evidence="5 10" id="KW-0479">Metal-binding</keyword>
<dbReference type="GO" id="GO:0016705">
    <property type="term" value="F:oxidoreductase activity, acting on paired donors, with incorporation or reduction of molecular oxygen"/>
    <property type="evidence" value="ECO:0007669"/>
    <property type="project" value="InterPro"/>
</dbReference>
<dbReference type="GO" id="GO:0016020">
    <property type="term" value="C:membrane"/>
    <property type="evidence" value="ECO:0007669"/>
    <property type="project" value="UniProtKB-SubCell"/>
</dbReference>
<evidence type="ECO:0000256" key="3">
    <source>
        <dbReference type="ARBA" id="ARBA00022617"/>
    </source>
</evidence>
<comment type="caution">
    <text evidence="12">The sequence shown here is derived from an EMBL/GenBank/DDBJ whole genome shotgun (WGS) entry which is preliminary data.</text>
</comment>
<keyword evidence="13" id="KW-1185">Reference proteome</keyword>
<dbReference type="GO" id="GO:0020037">
    <property type="term" value="F:heme binding"/>
    <property type="evidence" value="ECO:0007669"/>
    <property type="project" value="InterPro"/>
</dbReference>
<keyword evidence="3 10" id="KW-0349">Heme</keyword>
<evidence type="ECO:0000313" key="13">
    <source>
        <dbReference type="Proteomes" id="UP001210211"/>
    </source>
</evidence>
<dbReference type="PANTHER" id="PTHR47947">
    <property type="entry name" value="CYTOCHROME P450 82C3-RELATED"/>
    <property type="match status" value="1"/>
</dbReference>
<comment type="subcellular location">
    <subcellularLocation>
        <location evidence="1">Membrane</location>
        <topology evidence="1">Single-pass membrane protein</topology>
    </subcellularLocation>
</comment>
<dbReference type="PROSITE" id="PS00086">
    <property type="entry name" value="CYTOCHROME_P450"/>
    <property type="match status" value="1"/>
</dbReference>
<evidence type="ECO:0000256" key="8">
    <source>
        <dbReference type="ARBA" id="ARBA00023004"/>
    </source>
</evidence>
<evidence type="ECO:0000256" key="9">
    <source>
        <dbReference type="ARBA" id="ARBA00023136"/>
    </source>
</evidence>
<evidence type="ECO:0000256" key="1">
    <source>
        <dbReference type="ARBA" id="ARBA00004167"/>
    </source>
</evidence>
<comment type="similarity">
    <text evidence="2 11">Belongs to the cytochrome P450 family.</text>
</comment>
<gene>
    <name evidence="12" type="ORF">LUZ61_002480</name>
</gene>
<dbReference type="Gene3D" id="1.10.630.10">
    <property type="entry name" value="Cytochrome P450"/>
    <property type="match status" value="1"/>
</dbReference>
<dbReference type="InterPro" id="IPR036396">
    <property type="entry name" value="Cyt_P450_sf"/>
</dbReference>
<evidence type="ECO:0000256" key="11">
    <source>
        <dbReference type="RuleBase" id="RU000461"/>
    </source>
</evidence>
<keyword evidence="6" id="KW-1133">Transmembrane helix</keyword>
<accession>A0AAD5ZJ28</accession>
<dbReference type="Pfam" id="PF00067">
    <property type="entry name" value="p450"/>
    <property type="match status" value="1"/>
</dbReference>
<dbReference type="FunFam" id="1.10.630.10:FF:000257">
    <property type="entry name" value="Os02g0503850 protein"/>
    <property type="match status" value="1"/>
</dbReference>
<sequence>MCMAMLKAGTDTTANTVEWAMSHILNDPEVLVKATYEIDKHVGNERLMEESDMANLPYLNCILNEVLRLYPGGPLLVPHESRKDVIVRGYNIPRGTILLVNVYYIHRDPNVWEEPTKFKPERFEDGKAEGKWMIPFGMGRRRCPGEGLAMREVGLILGTLVQCYDWRRMGNELVDLTEGSGLTIPKAVPLEVMYRPHRLWRSIFLSCENNKLLNDLVI</sequence>
<dbReference type="GO" id="GO:0005506">
    <property type="term" value="F:iron ion binding"/>
    <property type="evidence" value="ECO:0007669"/>
    <property type="project" value="InterPro"/>
</dbReference>
<evidence type="ECO:0000256" key="7">
    <source>
        <dbReference type="ARBA" id="ARBA00023002"/>
    </source>
</evidence>
<dbReference type="Proteomes" id="UP001210211">
    <property type="component" value="Unassembled WGS sequence"/>
</dbReference>
<feature type="binding site" description="axial binding residue" evidence="10">
    <location>
        <position position="143"/>
    </location>
    <ligand>
        <name>heme</name>
        <dbReference type="ChEBI" id="CHEBI:30413"/>
    </ligand>
    <ligandPart>
        <name>Fe</name>
        <dbReference type="ChEBI" id="CHEBI:18248"/>
    </ligandPart>
</feature>
<dbReference type="GO" id="GO:0004497">
    <property type="term" value="F:monooxygenase activity"/>
    <property type="evidence" value="ECO:0007669"/>
    <property type="project" value="UniProtKB-KW"/>
</dbReference>
<evidence type="ECO:0000256" key="4">
    <source>
        <dbReference type="ARBA" id="ARBA00022692"/>
    </source>
</evidence>